<keyword evidence="7" id="KW-0695">RNA-directed DNA polymerase</keyword>
<evidence type="ECO:0000256" key="6">
    <source>
        <dbReference type="ARBA" id="ARBA00022908"/>
    </source>
</evidence>
<name>A0A8J6HND4_TENMO</name>
<evidence type="ECO:0000256" key="3">
    <source>
        <dbReference type="ARBA" id="ARBA00022759"/>
    </source>
</evidence>
<evidence type="ECO:0000259" key="13">
    <source>
        <dbReference type="PROSITE" id="PS50158"/>
    </source>
</evidence>
<evidence type="ECO:0000256" key="11">
    <source>
        <dbReference type="PROSITE-ProRule" id="PRU00047"/>
    </source>
</evidence>
<feature type="region of interest" description="Disordered" evidence="12">
    <location>
        <begin position="313"/>
        <end position="360"/>
    </location>
</feature>
<gene>
    <name evidence="15" type="ORF">GEV33_004330</name>
</gene>
<keyword evidence="8" id="KW-0239">DNA-directed DNA polymerase</keyword>
<dbReference type="InterPro" id="IPR039537">
    <property type="entry name" value="Retrotran_Ty1/copia-like"/>
</dbReference>
<feature type="domain" description="CCHC-type" evidence="13">
    <location>
        <begin position="63"/>
        <end position="79"/>
    </location>
</feature>
<feature type="compositionally biased region" description="Acidic residues" evidence="12">
    <location>
        <begin position="325"/>
        <end position="337"/>
    </location>
</feature>
<dbReference type="PANTHER" id="PTHR42648">
    <property type="entry name" value="TRANSPOSASE, PUTATIVE-RELATED"/>
    <property type="match status" value="1"/>
</dbReference>
<dbReference type="Pfam" id="PF25597">
    <property type="entry name" value="SH3_retrovirus"/>
    <property type="match status" value="2"/>
</dbReference>
<dbReference type="PROSITE" id="PS50994">
    <property type="entry name" value="INTEGRASE"/>
    <property type="match status" value="1"/>
</dbReference>
<evidence type="ECO:0000256" key="2">
    <source>
        <dbReference type="ARBA" id="ARBA00022723"/>
    </source>
</evidence>
<dbReference type="GO" id="GO:0003676">
    <property type="term" value="F:nucleic acid binding"/>
    <property type="evidence" value="ECO:0007669"/>
    <property type="project" value="InterPro"/>
</dbReference>
<dbReference type="SMART" id="SM00343">
    <property type="entry name" value="ZnF_C2HC"/>
    <property type="match status" value="1"/>
</dbReference>
<dbReference type="InterPro" id="IPR036691">
    <property type="entry name" value="Endo/exonu/phosph_ase_sf"/>
</dbReference>
<dbReference type="Gene3D" id="3.30.420.10">
    <property type="entry name" value="Ribonuclease H-like superfamily/Ribonuclease H"/>
    <property type="match status" value="1"/>
</dbReference>
<keyword evidence="8" id="KW-0548">Nucleotidyltransferase</keyword>
<evidence type="ECO:0008006" key="17">
    <source>
        <dbReference type="Google" id="ProtNLM"/>
    </source>
</evidence>
<accession>A0A8J6HND4</accession>
<comment type="caution">
    <text evidence="15">The sequence shown here is derived from an EMBL/GenBank/DDBJ whole genome shotgun (WGS) entry which is preliminary data.</text>
</comment>
<dbReference type="SUPFAM" id="SSF56219">
    <property type="entry name" value="DNase I-like"/>
    <property type="match status" value="1"/>
</dbReference>
<proteinExistence type="predicted"/>
<protein>
    <recommendedName>
        <fullName evidence="17">Retrovirus-related Pol polyprotein from transposon TNT 1-94</fullName>
    </recommendedName>
</protein>
<evidence type="ECO:0000256" key="1">
    <source>
        <dbReference type="ARBA" id="ARBA00022722"/>
    </source>
</evidence>
<keyword evidence="16" id="KW-1185">Reference proteome</keyword>
<keyword evidence="10" id="KW-0511">Multifunctional enzyme</keyword>
<dbReference type="CDD" id="cd09272">
    <property type="entry name" value="RNase_HI_RT_Ty1"/>
    <property type="match status" value="1"/>
</dbReference>
<dbReference type="PROSITE" id="PS50158">
    <property type="entry name" value="ZF_CCHC"/>
    <property type="match status" value="1"/>
</dbReference>
<evidence type="ECO:0000256" key="12">
    <source>
        <dbReference type="SAM" id="MobiDB-lite"/>
    </source>
</evidence>
<dbReference type="GO" id="GO:0003964">
    <property type="term" value="F:RNA-directed DNA polymerase activity"/>
    <property type="evidence" value="ECO:0007669"/>
    <property type="project" value="UniProtKB-KW"/>
</dbReference>
<evidence type="ECO:0000256" key="7">
    <source>
        <dbReference type="ARBA" id="ARBA00022918"/>
    </source>
</evidence>
<feature type="domain" description="Integrase catalytic" evidence="14">
    <location>
        <begin position="134"/>
        <end position="231"/>
    </location>
</feature>
<evidence type="ECO:0000259" key="14">
    <source>
        <dbReference type="PROSITE" id="PS50994"/>
    </source>
</evidence>
<keyword evidence="1" id="KW-0540">Nuclease</keyword>
<dbReference type="InterPro" id="IPR001878">
    <property type="entry name" value="Znf_CCHC"/>
</dbReference>
<keyword evidence="6" id="KW-0229">DNA integration</keyword>
<keyword evidence="11" id="KW-0862">Zinc</keyword>
<evidence type="ECO:0000256" key="8">
    <source>
        <dbReference type="ARBA" id="ARBA00022932"/>
    </source>
</evidence>
<evidence type="ECO:0000256" key="10">
    <source>
        <dbReference type="ARBA" id="ARBA00023268"/>
    </source>
</evidence>
<dbReference type="Gene3D" id="4.10.60.10">
    <property type="entry name" value="Zinc finger, CCHC-type"/>
    <property type="match status" value="1"/>
</dbReference>
<sequence>MPKLKGRENYGDWAFAVQNLLILDELGGCIEGTVKNGGKIAKAKAKSILSIDPPSVKKTENVKCYKCKQYGHYQNKCPNKTENKNMDKGKAGQSKQHAFSAIFLSGHFSRNDWYVDSGASIHLTVHKGWLKNVKNLKSNNEGEFCNERFENFLRRQGIIHQKTNPYTPEQNGMSKKMDRSVVEKAKCLIFDAKLETNFWAEAVNIVVYLKNRSVASGLKEKTPIEMWTGKKPDVSDLGVFGSPVMVRIPKARRTKWQKKSKKMILVGYSENIKAYRLYDLDNNSITTSRDVVVMEEEDENIKILIETKPETVMEQVESTEPVGETTDENSSDIVDTEDSSKNETIIEEEEETKEALSRPDGEQWKRAMIDELNSFEENEVWELVDLPRNASAVDSMLAEPPVGTFTSHDAGRLKNVTLPHLYLHMRRMAQAAGNIEVLHICVGVTGSVACDPGQSVIQQRSAAAAVLCTSQVGGSGPPAAMPNMADKVVTRRNTMGAQLTPTQNEEDTLATQIANPVQLKQEDLGDIRKLIQVCMANLTVIRDHLTCCKDGLGKRQNDLIAADLIQKGLQQVLDIGSSASNAQSINTEEIKRIVEEAIETKMTAITAANPLAPTYSSVAATSSPPARTQQQKPAIAPKHKILITPADNCRGVNTAKDMRRILMSNTPHEYGIRADKVVRLKDNAVLIESRCPSVLKLGDSSLLRDLNLTAKPKISWEKFSSSGEETRSKPEPNMDNQLDCTLNGGHTPYYRTIDLTLTSQCGDEDIYDWTVLQNLTISDHNAIQFTICLTVNSINKANYIRNRFPSKSLGGGTPYEVWTGKKPNVSHFREFGCRVFRLDRQPNRAKFDSRAKEGVFLDYSEESRGYRVWMPNERKVEITRDVQFLEGTEKKAEIFTAFVPDDLFKGETDKVESPRYEEPVVRRERGRPRLVRTGARVRPRKVCRFQEARTAEIEEEAFISEIPARIAMNSPEVDEWYDAMAVEIRSIIKNNTWKLVNRPDDREVIGSRIVLRNKYTANRTLERRKARLVAQGFSQRPEVQCKETFTPVARLSSIRLLASIAAKYDMNIRQFDVTCAYLNGELEEEIFMEPPKYLLQVLEMIQSEEDREVGDKARKMLKQLREGDHMGYINELLKKFGMFDSKPVCTPLDPGVRLLKSEEAPDENLPYRELVGALTYLSTATRPDISFAVSYLGQFNHCYGKPHWTAAKRVLRYLKGTTKLGLTFFKKSQFLEGPNDRKSFTGYVFMLGGGPVSWDARKQKTVALSSTEAEYMGLAEATKEATYLRSFLIAHTEKTVYMVNKSPPRVHHWDIRLLIGNAPIRKVNTYKYLGTIVDPKLTFESNAAYAVKKPRVVIMGLRRKLARHWGQDTGRALHTIYRGAILPIFTYGSRAWIDRYT</sequence>
<dbReference type="InterPro" id="IPR001584">
    <property type="entry name" value="Integrase_cat-core"/>
</dbReference>
<evidence type="ECO:0000313" key="15">
    <source>
        <dbReference type="EMBL" id="KAH0818461.1"/>
    </source>
</evidence>
<dbReference type="GO" id="GO:0003887">
    <property type="term" value="F:DNA-directed DNA polymerase activity"/>
    <property type="evidence" value="ECO:0007669"/>
    <property type="project" value="UniProtKB-KW"/>
</dbReference>
<dbReference type="PANTHER" id="PTHR42648:SF11">
    <property type="entry name" value="TRANSPOSON TY4-P GAG-POL POLYPROTEIN"/>
    <property type="match status" value="1"/>
</dbReference>
<dbReference type="Pfam" id="PF07727">
    <property type="entry name" value="RVT_2"/>
    <property type="match status" value="1"/>
</dbReference>
<dbReference type="Gene3D" id="3.60.10.10">
    <property type="entry name" value="Endonuclease/exonuclease/phosphatase"/>
    <property type="match status" value="1"/>
</dbReference>
<dbReference type="GO" id="GO:0008270">
    <property type="term" value="F:zinc ion binding"/>
    <property type="evidence" value="ECO:0007669"/>
    <property type="project" value="UniProtKB-KW"/>
</dbReference>
<dbReference type="InterPro" id="IPR036875">
    <property type="entry name" value="Znf_CCHC_sf"/>
</dbReference>
<keyword evidence="11" id="KW-0863">Zinc-finger</keyword>
<evidence type="ECO:0000256" key="9">
    <source>
        <dbReference type="ARBA" id="ARBA00023172"/>
    </source>
</evidence>
<dbReference type="GO" id="GO:0015074">
    <property type="term" value="P:DNA integration"/>
    <property type="evidence" value="ECO:0007669"/>
    <property type="project" value="UniProtKB-KW"/>
</dbReference>
<dbReference type="InterPro" id="IPR012337">
    <property type="entry name" value="RNaseH-like_sf"/>
</dbReference>
<reference evidence="15" key="1">
    <citation type="journal article" date="2020" name="J Insects Food Feed">
        <title>The yellow mealworm (Tenebrio molitor) genome: a resource for the emerging insects as food and feed industry.</title>
        <authorList>
            <person name="Eriksson T."/>
            <person name="Andere A."/>
            <person name="Kelstrup H."/>
            <person name="Emery V."/>
            <person name="Picard C."/>
        </authorList>
    </citation>
    <scope>NUCLEOTIDE SEQUENCE</scope>
    <source>
        <strain evidence="15">Stoneville</strain>
        <tissue evidence="15">Whole head</tissue>
    </source>
</reference>
<dbReference type="SUPFAM" id="SSF53098">
    <property type="entry name" value="Ribonuclease H-like"/>
    <property type="match status" value="1"/>
</dbReference>
<keyword evidence="4" id="KW-0378">Hydrolase</keyword>
<evidence type="ECO:0000313" key="16">
    <source>
        <dbReference type="Proteomes" id="UP000719412"/>
    </source>
</evidence>
<dbReference type="EMBL" id="JABDTM020017614">
    <property type="protein sequence ID" value="KAH0818461.1"/>
    <property type="molecule type" value="Genomic_DNA"/>
</dbReference>
<reference evidence="15" key="2">
    <citation type="submission" date="2021-08" db="EMBL/GenBank/DDBJ databases">
        <authorList>
            <person name="Eriksson T."/>
        </authorList>
    </citation>
    <scope>NUCLEOTIDE SEQUENCE</scope>
    <source>
        <strain evidence="15">Stoneville</strain>
        <tissue evidence="15">Whole head</tissue>
    </source>
</reference>
<dbReference type="GO" id="GO:0016787">
    <property type="term" value="F:hydrolase activity"/>
    <property type="evidence" value="ECO:0007669"/>
    <property type="project" value="UniProtKB-KW"/>
</dbReference>
<evidence type="ECO:0000256" key="4">
    <source>
        <dbReference type="ARBA" id="ARBA00022801"/>
    </source>
</evidence>
<dbReference type="SUPFAM" id="SSF57756">
    <property type="entry name" value="Retrovirus zinc finger-like domains"/>
    <property type="match status" value="1"/>
</dbReference>
<keyword evidence="3" id="KW-0255">Endonuclease</keyword>
<keyword evidence="8" id="KW-0808">Transferase</keyword>
<dbReference type="InterPro" id="IPR057670">
    <property type="entry name" value="SH3_retrovirus"/>
</dbReference>
<dbReference type="Proteomes" id="UP000719412">
    <property type="component" value="Unassembled WGS sequence"/>
</dbReference>
<dbReference type="GO" id="GO:0006310">
    <property type="term" value="P:DNA recombination"/>
    <property type="evidence" value="ECO:0007669"/>
    <property type="project" value="UniProtKB-KW"/>
</dbReference>
<dbReference type="InterPro" id="IPR036397">
    <property type="entry name" value="RNaseH_sf"/>
</dbReference>
<dbReference type="InterPro" id="IPR013103">
    <property type="entry name" value="RVT_2"/>
</dbReference>
<keyword evidence="9" id="KW-0233">DNA recombination</keyword>
<keyword evidence="5" id="KW-0460">Magnesium</keyword>
<organism evidence="15 16">
    <name type="scientific">Tenebrio molitor</name>
    <name type="common">Yellow mealworm beetle</name>
    <dbReference type="NCBI Taxonomy" id="7067"/>
    <lineage>
        <taxon>Eukaryota</taxon>
        <taxon>Metazoa</taxon>
        <taxon>Ecdysozoa</taxon>
        <taxon>Arthropoda</taxon>
        <taxon>Hexapoda</taxon>
        <taxon>Insecta</taxon>
        <taxon>Pterygota</taxon>
        <taxon>Neoptera</taxon>
        <taxon>Endopterygota</taxon>
        <taxon>Coleoptera</taxon>
        <taxon>Polyphaga</taxon>
        <taxon>Cucujiformia</taxon>
        <taxon>Tenebrionidae</taxon>
        <taxon>Tenebrio</taxon>
    </lineage>
</organism>
<keyword evidence="2" id="KW-0479">Metal-binding</keyword>
<dbReference type="GO" id="GO:0004519">
    <property type="term" value="F:endonuclease activity"/>
    <property type="evidence" value="ECO:0007669"/>
    <property type="project" value="UniProtKB-KW"/>
</dbReference>
<evidence type="ECO:0000256" key="5">
    <source>
        <dbReference type="ARBA" id="ARBA00022842"/>
    </source>
</evidence>